<evidence type="ECO:0000313" key="5">
    <source>
        <dbReference type="Proteomes" id="UP000219058"/>
    </source>
</evidence>
<feature type="domain" description="DUF7833" evidence="3">
    <location>
        <begin position="153"/>
        <end position="212"/>
    </location>
</feature>
<gene>
    <name evidence="4" type="ORF">CLI71_06995</name>
</gene>
<accession>A0A2A6EFT1</accession>
<dbReference type="AlphaFoldDB" id="A0A2A6EFT1"/>
<dbReference type="Pfam" id="PF14297">
    <property type="entry name" value="Lin1244_N"/>
    <property type="match status" value="1"/>
</dbReference>
<protein>
    <submittedName>
        <fullName evidence="4">Uncharacterized protein</fullName>
    </submittedName>
</protein>
<name>A0A2A6EFT1_PREIN</name>
<dbReference type="PANTHER" id="PTHR39196">
    <property type="entry name" value="PRIMOSOME, DNAD SUBUNIT"/>
    <property type="match status" value="1"/>
</dbReference>
<evidence type="ECO:0000313" key="4">
    <source>
        <dbReference type="EMBL" id="PDP60166.1"/>
    </source>
</evidence>
<dbReference type="InterPro" id="IPR057155">
    <property type="entry name" value="DUF7833"/>
</dbReference>
<evidence type="ECO:0000259" key="3">
    <source>
        <dbReference type="Pfam" id="PF25200"/>
    </source>
</evidence>
<evidence type="ECO:0000256" key="1">
    <source>
        <dbReference type="SAM" id="MobiDB-lite"/>
    </source>
</evidence>
<organism evidence="4 5">
    <name type="scientific">Prevotella intermedia</name>
    <dbReference type="NCBI Taxonomy" id="28131"/>
    <lineage>
        <taxon>Bacteria</taxon>
        <taxon>Pseudomonadati</taxon>
        <taxon>Bacteroidota</taxon>
        <taxon>Bacteroidia</taxon>
        <taxon>Bacteroidales</taxon>
        <taxon>Prevotellaceae</taxon>
        <taxon>Prevotella</taxon>
    </lineage>
</organism>
<dbReference type="Pfam" id="PF25200">
    <property type="entry name" value="DUF7833"/>
    <property type="match status" value="1"/>
</dbReference>
<dbReference type="InterPro" id="IPR025400">
    <property type="entry name" value="Lin1244/Lin1753-like_N"/>
</dbReference>
<sequence>MARPVKTNLEYFPVDINFFQDIKVRKLIRFQGGKAVTVYAALLCIIYRDGYYTKWDEDMAFVISEITNYEQSFIQEAVKCCVKVGLFNPDLYNSESILTSKGIQERYKHINKLCKRNISIDEYSCVEEKQAEIERPTPSYANESIIGGIDAEIEELKQSSIWLEQLQMLHHLQKDALISKLDDFKLQCLADGIEHHTNIRDAKQHFNNWLRKIQYNNDKVRPETRNRRRGNILSSSQEKEYSNSF</sequence>
<feature type="domain" description="Lin1244/Lin1753-like N-terminal" evidence="2">
    <location>
        <begin position="11"/>
        <end position="103"/>
    </location>
</feature>
<feature type="region of interest" description="Disordered" evidence="1">
    <location>
        <begin position="220"/>
        <end position="245"/>
    </location>
</feature>
<dbReference type="PANTHER" id="PTHR39196:SF1">
    <property type="entry name" value="PRIMOSOME, DNAD SUBUNIT"/>
    <property type="match status" value="1"/>
</dbReference>
<dbReference type="EMBL" id="NSLY01000016">
    <property type="protein sequence ID" value="PDP60166.1"/>
    <property type="molecule type" value="Genomic_DNA"/>
</dbReference>
<dbReference type="Proteomes" id="UP000219058">
    <property type="component" value="Unassembled WGS sequence"/>
</dbReference>
<dbReference type="RefSeq" id="WP_097550238.1">
    <property type="nucleotide sequence ID" value="NZ_NSLY01000016.1"/>
</dbReference>
<comment type="caution">
    <text evidence="4">The sequence shown here is derived from an EMBL/GenBank/DDBJ whole genome shotgun (WGS) entry which is preliminary data.</text>
</comment>
<proteinExistence type="predicted"/>
<evidence type="ECO:0000259" key="2">
    <source>
        <dbReference type="Pfam" id="PF14297"/>
    </source>
</evidence>
<reference evidence="4 5" key="1">
    <citation type="submission" date="2017-09" db="EMBL/GenBank/DDBJ databases">
        <title>Phase variable restriction modification systems are present in the genome sequences of periodontal pathogens Prevotella intermedia, Tannerella forsythia and Porphyromonas gingivalis.</title>
        <authorList>
            <person name="Haigh R.D."/>
            <person name="Crawford L."/>
            <person name="Ralph J."/>
            <person name="Wanford J."/>
            <person name="Vartoukian S.R."/>
            <person name="Hijazib K."/>
            <person name="Wade W."/>
            <person name="Oggioni M.R."/>
        </authorList>
    </citation>
    <scope>NUCLEOTIDE SEQUENCE [LARGE SCALE GENOMIC DNA]</scope>
    <source>
        <strain evidence="4 5">WW2834</strain>
    </source>
</reference>